<reference evidence="2" key="1">
    <citation type="submission" date="2020-10" db="EMBL/GenBank/DDBJ databases">
        <title>Connecting structure to function with the recovery of over 1000 high-quality activated sludge metagenome-assembled genomes encoding full-length rRNA genes using long-read sequencing.</title>
        <authorList>
            <person name="Singleton C.M."/>
            <person name="Petriglieri F."/>
            <person name="Kristensen J.M."/>
            <person name="Kirkegaard R.H."/>
            <person name="Michaelsen T.Y."/>
            <person name="Andersen M.H."/>
            <person name="Karst S.M."/>
            <person name="Dueholm M.S."/>
            <person name="Nielsen P.H."/>
            <person name="Albertsen M."/>
        </authorList>
    </citation>
    <scope>NUCLEOTIDE SEQUENCE</scope>
    <source>
        <strain evidence="2">Hirt_18-Q3-R61-65_BATAC.395</strain>
    </source>
</reference>
<dbReference type="PANTHER" id="PTHR43747:SF1">
    <property type="entry name" value="SLR1998 PROTEIN"/>
    <property type="match status" value="1"/>
</dbReference>
<dbReference type="SUPFAM" id="SSF51905">
    <property type="entry name" value="FAD/NAD(P)-binding domain"/>
    <property type="match status" value="1"/>
</dbReference>
<dbReference type="InterPro" id="IPR050816">
    <property type="entry name" value="Flavin-dep_Halogenase_NPB"/>
</dbReference>
<dbReference type="AlphaFoldDB" id="A0A9D7PQ45"/>
<organism evidence="2 3">
    <name type="scientific">Candidatus Proximibacter danicus</name>
    <dbReference type="NCBI Taxonomy" id="2954365"/>
    <lineage>
        <taxon>Bacteria</taxon>
        <taxon>Pseudomonadati</taxon>
        <taxon>Pseudomonadota</taxon>
        <taxon>Betaproteobacteria</taxon>
        <taxon>Candidatus Proximibacter</taxon>
    </lineage>
</organism>
<name>A0A9D7PQ45_9PROT</name>
<evidence type="ECO:0000313" key="2">
    <source>
        <dbReference type="EMBL" id="MBK8524021.1"/>
    </source>
</evidence>
<dbReference type="Gene3D" id="3.50.50.60">
    <property type="entry name" value="FAD/NAD(P)-binding domain"/>
    <property type="match status" value="1"/>
</dbReference>
<dbReference type="PANTHER" id="PTHR43747">
    <property type="entry name" value="FAD-BINDING PROTEIN"/>
    <property type="match status" value="1"/>
</dbReference>
<protein>
    <submittedName>
        <fullName evidence="2">Tryptophan 7-halogenase</fullName>
    </submittedName>
</protein>
<accession>A0A9D7PQ45</accession>
<dbReference type="InterPro" id="IPR002938">
    <property type="entry name" value="FAD-bd"/>
</dbReference>
<dbReference type="EMBL" id="JADJUC010000006">
    <property type="protein sequence ID" value="MBK8524021.1"/>
    <property type="molecule type" value="Genomic_DNA"/>
</dbReference>
<comment type="caution">
    <text evidence="2">The sequence shown here is derived from an EMBL/GenBank/DDBJ whole genome shotgun (WGS) entry which is preliminary data.</text>
</comment>
<sequence>MHSAHLAQRTHATNLAASEAKANDCDVLVIGGGPAGCTVAPLLAEKGYKVVVLEKARHPRFHIGESLLPANLPLFERLGIAEEVKAIGMEKWSAEFVSPWHEHTQVFHFADAWDKSMPHAYQVLRSQFDEILIRNCEKKGVEVHEGCKAGAVDFLPDNSAVVRGRHDDGRETTWRARFVVDASGRDTFLANRFQIKHRNPRHNSSAVYGHFKDARRHEGRAEGNITIFWFDHGWFWFIPMMDGVTSIGMVTWPHFMKTKGERSLQQFLLDGIALCPALTERLRAATLVSEVEATGNFSYVSERNHGTNYVLLGDAYAFIDPVFSSGVLLAMNSGFMAAEAIDTCLARPAMAAAALRDFDRKMKHGPKEFSWFIYRVTNPIMRDFFMYPKNIFRVKEALLSVLAGDIFGKTPIWRAVSMFKVIYYIACACSPRIAWMARKKRQINIRPEDQSGIVDGGMGARA</sequence>
<dbReference type="InterPro" id="IPR036188">
    <property type="entry name" value="FAD/NAD-bd_sf"/>
</dbReference>
<evidence type="ECO:0000313" key="3">
    <source>
        <dbReference type="Proteomes" id="UP000886689"/>
    </source>
</evidence>
<feature type="domain" description="FAD-binding" evidence="1">
    <location>
        <begin position="24"/>
        <end position="340"/>
    </location>
</feature>
<evidence type="ECO:0000259" key="1">
    <source>
        <dbReference type="Pfam" id="PF01494"/>
    </source>
</evidence>
<dbReference type="Pfam" id="PF01494">
    <property type="entry name" value="FAD_binding_3"/>
    <property type="match status" value="1"/>
</dbReference>
<gene>
    <name evidence="2" type="ORF">IPL58_07770</name>
</gene>
<dbReference type="Proteomes" id="UP000886689">
    <property type="component" value="Unassembled WGS sequence"/>
</dbReference>
<dbReference type="PRINTS" id="PR00420">
    <property type="entry name" value="RNGMNOXGNASE"/>
</dbReference>
<dbReference type="GO" id="GO:0071949">
    <property type="term" value="F:FAD binding"/>
    <property type="evidence" value="ECO:0007669"/>
    <property type="project" value="InterPro"/>
</dbReference>
<proteinExistence type="predicted"/>